<protein>
    <submittedName>
        <fullName evidence="1">Uncharacterized protein</fullName>
    </submittedName>
</protein>
<comment type="caution">
    <text evidence="1">The sequence shown here is derived from an EMBL/GenBank/DDBJ whole genome shotgun (WGS) entry which is preliminary data.</text>
</comment>
<organism evidence="1 2">
    <name type="scientific">Jeotgalibacillus proteolyticus</name>
    <dbReference type="NCBI Taxonomy" id="2082395"/>
    <lineage>
        <taxon>Bacteria</taxon>
        <taxon>Bacillati</taxon>
        <taxon>Bacillota</taxon>
        <taxon>Bacilli</taxon>
        <taxon>Bacillales</taxon>
        <taxon>Caryophanaceae</taxon>
        <taxon>Jeotgalibacillus</taxon>
    </lineage>
</organism>
<evidence type="ECO:0000313" key="2">
    <source>
        <dbReference type="Proteomes" id="UP000239047"/>
    </source>
</evidence>
<dbReference type="Proteomes" id="UP000239047">
    <property type="component" value="Unassembled WGS sequence"/>
</dbReference>
<sequence length="149" mass="17473">MSLTVDQHRQEAIELFNKTWELLELQEKSSEQQLEMIRVAQASRYHWGIAGDYKNWSRGEWLISRVYAELGDGESALKYALVNEKLHTDYGLEDYDAAFVHEALARSYSILNKQDLKEFHLGKARGLAQGIDNQEDREYFFNELERLNE</sequence>
<dbReference type="EMBL" id="PREZ01000003">
    <property type="protein sequence ID" value="PPA70684.1"/>
    <property type="molecule type" value="Genomic_DNA"/>
</dbReference>
<keyword evidence="2" id="KW-1185">Reference proteome</keyword>
<reference evidence="1 2" key="1">
    <citation type="submission" date="2018-02" db="EMBL/GenBank/DDBJ databases">
        <title>Jeotgalibacillus proteolyticum sp. nov. a protease producing bacterium isolated from ocean sediments of Laizhou Bay.</title>
        <authorList>
            <person name="Li Y."/>
        </authorList>
    </citation>
    <scope>NUCLEOTIDE SEQUENCE [LARGE SCALE GENOMIC DNA]</scope>
    <source>
        <strain evidence="1 2">22-7</strain>
    </source>
</reference>
<name>A0A2S5GCQ1_9BACL</name>
<evidence type="ECO:0000313" key="1">
    <source>
        <dbReference type="EMBL" id="PPA70684.1"/>
    </source>
</evidence>
<dbReference type="OrthoDB" id="1952168at2"/>
<dbReference type="AlphaFoldDB" id="A0A2S5GCQ1"/>
<dbReference type="RefSeq" id="WP_104057434.1">
    <property type="nucleotide sequence ID" value="NZ_PREZ01000003.1"/>
</dbReference>
<gene>
    <name evidence="1" type="ORF">C4B60_07745</name>
</gene>
<proteinExistence type="predicted"/>
<accession>A0A2S5GCQ1</accession>